<dbReference type="EMBL" id="QJKC01000001">
    <property type="protein sequence ID" value="PXX51046.1"/>
    <property type="molecule type" value="Genomic_DNA"/>
</dbReference>
<proteinExistence type="predicted"/>
<dbReference type="Proteomes" id="UP000248395">
    <property type="component" value="Unassembled WGS sequence"/>
</dbReference>
<organism evidence="1 2">
    <name type="scientific">Aquitalea magnusonii</name>
    <dbReference type="NCBI Taxonomy" id="332411"/>
    <lineage>
        <taxon>Bacteria</taxon>
        <taxon>Pseudomonadati</taxon>
        <taxon>Pseudomonadota</taxon>
        <taxon>Betaproteobacteria</taxon>
        <taxon>Neisseriales</taxon>
        <taxon>Chromobacteriaceae</taxon>
        <taxon>Aquitalea</taxon>
    </lineage>
</organism>
<gene>
    <name evidence="1" type="ORF">DFR38_101103</name>
</gene>
<evidence type="ECO:0000313" key="1">
    <source>
        <dbReference type="EMBL" id="PXX51046.1"/>
    </source>
</evidence>
<evidence type="ECO:0000313" key="2">
    <source>
        <dbReference type="Proteomes" id="UP000248395"/>
    </source>
</evidence>
<accession>A0A318JRA9</accession>
<protein>
    <submittedName>
        <fullName evidence="1">Uncharacterized protein</fullName>
    </submittedName>
</protein>
<sequence>MLTPNQIHAAEYDGQSAAFRLLLLLNEHLHPSAYETPADRTEAAHTLLEAFASVFAGCLADALEHQGSDAVAVLYQRITERAPELLTSLNR</sequence>
<reference evidence="1 2" key="1">
    <citation type="submission" date="2018-05" db="EMBL/GenBank/DDBJ databases">
        <title>Genomic Encyclopedia of Type Strains, Phase IV (KMG-IV): sequencing the most valuable type-strain genomes for metagenomic binning, comparative biology and taxonomic classification.</title>
        <authorList>
            <person name="Goeker M."/>
        </authorList>
    </citation>
    <scope>NUCLEOTIDE SEQUENCE [LARGE SCALE GENOMIC DNA]</scope>
    <source>
        <strain evidence="1 2">DSM 25134</strain>
    </source>
</reference>
<dbReference type="OrthoDB" id="8594844at2"/>
<keyword evidence="2" id="KW-1185">Reference proteome</keyword>
<dbReference type="RefSeq" id="WP_059285512.1">
    <property type="nucleotide sequence ID" value="NZ_LNQU01000029.1"/>
</dbReference>
<name>A0A318JRA9_9NEIS</name>
<comment type="caution">
    <text evidence="1">The sequence shown here is derived from an EMBL/GenBank/DDBJ whole genome shotgun (WGS) entry which is preliminary data.</text>
</comment>
<dbReference type="AlphaFoldDB" id="A0A318JRA9"/>